<accession>A0AAE3G3G9</accession>
<sequence length="358" mass="39871">MSLARFTVCILLMFVASPLAWGQSSVPGLYDARVQVESQADDERRRATREGLEQVVVRMTGQREVLGDESVRDLVRGADRYVQQFGFETRETDDGDQLELRLRFDGQALQRALAEREISVWVEADRPRVLIWLAIDRAGDRELVGGDTALDVQQLVRDGARDAGLPVLMPLQDLEDRQRLSSSDVWGGFRGPILEASARYRAEVVLVGRLDRRGQEFAGRWLLFRDGETQEWSATDEELDAVLAAGTSGAAERLARALGRRPGERVVGDFTLQVDGLQGLADFTYVHRLLGETRGVGGVDVLRADGETLYLRIRLEGDSDRFIRDVEQGGRLERVRSDSMTSPAADAPTVDLGFRLRG</sequence>
<keyword evidence="3" id="KW-1185">Reference proteome</keyword>
<keyword evidence="1" id="KW-0732">Signal</keyword>
<reference evidence="2" key="1">
    <citation type="submission" date="2022-03" db="EMBL/GenBank/DDBJ databases">
        <title>Genomic Encyclopedia of Type Strains, Phase III (KMG-III): the genomes of soil and plant-associated and newly described type strains.</title>
        <authorList>
            <person name="Whitman W."/>
        </authorList>
    </citation>
    <scope>NUCLEOTIDE SEQUENCE</scope>
    <source>
        <strain evidence="2">ANL 6-2</strain>
    </source>
</reference>
<dbReference type="EMBL" id="JALJXV010000004">
    <property type="protein sequence ID" value="MCP1674964.1"/>
    <property type="molecule type" value="Genomic_DNA"/>
</dbReference>
<organism evidence="2 3">
    <name type="scientific">Natronocella acetinitrilica</name>
    <dbReference type="NCBI Taxonomy" id="414046"/>
    <lineage>
        <taxon>Bacteria</taxon>
        <taxon>Pseudomonadati</taxon>
        <taxon>Pseudomonadota</taxon>
        <taxon>Gammaproteobacteria</taxon>
        <taxon>Chromatiales</taxon>
        <taxon>Ectothiorhodospiraceae</taxon>
        <taxon>Natronocella</taxon>
    </lineage>
</organism>
<gene>
    <name evidence="2" type="ORF">J2T57_002102</name>
</gene>
<proteinExistence type="predicted"/>
<evidence type="ECO:0000313" key="2">
    <source>
        <dbReference type="EMBL" id="MCP1674964.1"/>
    </source>
</evidence>
<dbReference type="AlphaFoldDB" id="A0AAE3G3G9"/>
<dbReference type="Pfam" id="PF09839">
    <property type="entry name" value="DUF2066"/>
    <property type="match status" value="1"/>
</dbReference>
<dbReference type="Proteomes" id="UP001205843">
    <property type="component" value="Unassembled WGS sequence"/>
</dbReference>
<evidence type="ECO:0000313" key="3">
    <source>
        <dbReference type="Proteomes" id="UP001205843"/>
    </source>
</evidence>
<evidence type="ECO:0000256" key="1">
    <source>
        <dbReference type="SAM" id="SignalP"/>
    </source>
</evidence>
<evidence type="ECO:0008006" key="4">
    <source>
        <dbReference type="Google" id="ProtNLM"/>
    </source>
</evidence>
<comment type="caution">
    <text evidence="2">The sequence shown here is derived from an EMBL/GenBank/DDBJ whole genome shotgun (WGS) entry which is preliminary data.</text>
</comment>
<dbReference type="RefSeq" id="WP_253477635.1">
    <property type="nucleotide sequence ID" value="NZ_JALJXV010000004.1"/>
</dbReference>
<protein>
    <recommendedName>
        <fullName evidence="4">DUF2066 domain-containing protein</fullName>
    </recommendedName>
</protein>
<dbReference type="InterPro" id="IPR018642">
    <property type="entry name" value="DUF2066"/>
</dbReference>
<feature type="chain" id="PRO_5042239156" description="DUF2066 domain-containing protein" evidence="1">
    <location>
        <begin position="23"/>
        <end position="358"/>
    </location>
</feature>
<feature type="signal peptide" evidence="1">
    <location>
        <begin position="1"/>
        <end position="22"/>
    </location>
</feature>
<name>A0AAE3G3G9_9GAMM</name>